<dbReference type="PANTHER" id="PTHR43378:SF2">
    <property type="entry name" value="UDP-3-O-ACYLGLUCOSAMINE N-ACYLTRANSFERASE 1, MITOCHONDRIAL-RELATED"/>
    <property type="match status" value="1"/>
</dbReference>
<dbReference type="NCBIfam" id="NF002060">
    <property type="entry name" value="PRK00892.1"/>
    <property type="match status" value="1"/>
</dbReference>
<dbReference type="NCBIfam" id="TIGR01853">
    <property type="entry name" value="lipid_A_lpxD"/>
    <property type="match status" value="1"/>
</dbReference>
<keyword evidence="7" id="KW-1185">Reference proteome</keyword>
<keyword evidence="3 6" id="KW-0808">Transferase</keyword>
<dbReference type="EMBL" id="BFBB01000003">
    <property type="protein sequence ID" value="GBF50053.1"/>
    <property type="molecule type" value="Genomic_DNA"/>
</dbReference>
<dbReference type="Proteomes" id="UP000245133">
    <property type="component" value="Unassembled WGS sequence"/>
</dbReference>
<evidence type="ECO:0000313" key="6">
    <source>
        <dbReference type="EMBL" id="GBF50053.1"/>
    </source>
</evidence>
<dbReference type="SUPFAM" id="SSF51161">
    <property type="entry name" value="Trimeric LpxA-like enzymes"/>
    <property type="match status" value="1"/>
</dbReference>
<dbReference type="OrthoDB" id="9784739at2"/>
<keyword evidence="1" id="KW-0444">Lipid biosynthesis</keyword>
<dbReference type="Pfam" id="PF14602">
    <property type="entry name" value="Hexapep_2"/>
    <property type="match status" value="1"/>
</dbReference>
<dbReference type="GO" id="GO:0016020">
    <property type="term" value="C:membrane"/>
    <property type="evidence" value="ECO:0007669"/>
    <property type="project" value="GOC"/>
</dbReference>
<dbReference type="InterPro" id="IPR001451">
    <property type="entry name" value="Hexapep"/>
</dbReference>
<keyword evidence="2" id="KW-0441">Lipid A biosynthesis</keyword>
<proteinExistence type="predicted"/>
<dbReference type="Pfam" id="PF00132">
    <property type="entry name" value="Hexapep"/>
    <property type="match status" value="2"/>
</dbReference>
<evidence type="ECO:0000256" key="2">
    <source>
        <dbReference type="ARBA" id="ARBA00022556"/>
    </source>
</evidence>
<dbReference type="AlphaFoldDB" id="A0A2P2DZK4"/>
<dbReference type="CDD" id="cd03352">
    <property type="entry name" value="LbH_LpxD"/>
    <property type="match status" value="1"/>
</dbReference>
<evidence type="ECO:0000256" key="4">
    <source>
        <dbReference type="ARBA" id="ARBA00023098"/>
    </source>
</evidence>
<dbReference type="Gene3D" id="3.40.1390.10">
    <property type="entry name" value="MurE/MurF, N-terminal domain"/>
    <property type="match status" value="1"/>
</dbReference>
<dbReference type="PANTHER" id="PTHR43378">
    <property type="entry name" value="UDP-3-O-ACYLGLUCOSAMINE N-ACYLTRANSFERASE"/>
    <property type="match status" value="1"/>
</dbReference>
<keyword evidence="4" id="KW-0443">Lipid metabolism</keyword>
<dbReference type="GO" id="GO:0009245">
    <property type="term" value="P:lipid A biosynthetic process"/>
    <property type="evidence" value="ECO:0007669"/>
    <property type="project" value="UniProtKB-KW"/>
</dbReference>
<evidence type="ECO:0000256" key="3">
    <source>
        <dbReference type="ARBA" id="ARBA00022679"/>
    </source>
</evidence>
<accession>A0A2P2DZK4</accession>
<dbReference type="InterPro" id="IPR007691">
    <property type="entry name" value="LpxD"/>
</dbReference>
<evidence type="ECO:0000256" key="1">
    <source>
        <dbReference type="ARBA" id="ARBA00022516"/>
    </source>
</evidence>
<evidence type="ECO:0000313" key="7">
    <source>
        <dbReference type="Proteomes" id="UP000245133"/>
    </source>
</evidence>
<evidence type="ECO:0000256" key="5">
    <source>
        <dbReference type="ARBA" id="ARBA00023315"/>
    </source>
</evidence>
<gene>
    <name evidence="6" type="primary">lpxD</name>
    <name evidence="6" type="ORF">LPTSP4_15740</name>
</gene>
<protein>
    <submittedName>
        <fullName evidence="6">UDP-3-O-[3-hydroxymyristoyl] glucosamine N-acyltransferase</fullName>
    </submittedName>
</protein>
<keyword evidence="5 6" id="KW-0012">Acyltransferase</keyword>
<organism evidence="6 7">
    <name type="scientific">Leptospira ryugenii</name>
    <dbReference type="NCBI Taxonomy" id="1917863"/>
    <lineage>
        <taxon>Bacteria</taxon>
        <taxon>Pseudomonadati</taxon>
        <taxon>Spirochaetota</taxon>
        <taxon>Spirochaetia</taxon>
        <taxon>Leptospirales</taxon>
        <taxon>Leptospiraceae</taxon>
        <taxon>Leptospira</taxon>
    </lineage>
</organism>
<dbReference type="RefSeq" id="WP_108975463.1">
    <property type="nucleotide sequence ID" value="NZ_BFBB01000003.1"/>
</dbReference>
<name>A0A2P2DZK4_9LEPT</name>
<comment type="caution">
    <text evidence="6">The sequence shown here is derived from an EMBL/GenBank/DDBJ whole genome shotgun (WGS) entry which is preliminary data.</text>
</comment>
<dbReference type="GO" id="GO:0016410">
    <property type="term" value="F:N-acyltransferase activity"/>
    <property type="evidence" value="ECO:0007669"/>
    <property type="project" value="InterPro"/>
</dbReference>
<dbReference type="Gene3D" id="2.160.10.10">
    <property type="entry name" value="Hexapeptide repeat proteins"/>
    <property type="match status" value="1"/>
</dbReference>
<dbReference type="InterPro" id="IPR011004">
    <property type="entry name" value="Trimer_LpxA-like_sf"/>
</dbReference>
<reference evidence="6 7" key="1">
    <citation type="submission" date="2018-02" db="EMBL/GenBank/DDBJ databases">
        <title>Novel Leptospira species isolated from soil and water in Japan.</title>
        <authorList>
            <person name="Nakao R."/>
            <person name="Masuzawa T."/>
        </authorList>
    </citation>
    <scope>NUCLEOTIDE SEQUENCE [LARGE SCALE GENOMIC DNA]</scope>
    <source>
        <strain evidence="6 7">YH101</strain>
    </source>
</reference>
<sequence length="355" mass="38074">MKTRSLFEITKLFPDAKVLHCPDPNLIHFTEVRPLSHTEGEFLAVLNSKAFVKEAKSSLAKVIVTTEELAALLTEARVCLIVKNAELALIEILNYVHPPAVPNGKISPHAIIAPSAKIGSGTQIGHFVTIGENAVIGNNCIIADGVKIENDVSIGDEARIGMNCVFYHGTRIGNRFTVFGNTSIGGDGFGFTFANGKHNKIPQVGKVVIGDDVEVGSNCTIDRGALTDTIIGNGCKFDNMVHIAHNCKIGNHVIIAGQSGLAGSVTLGNHVIIGGACAISDHLTLVDGTIIAGGSSLRTSPKTKDVYIGWDLGLTYPEFQKYRVNVKNIVHLNKWIKRIKDLESKLGIQVEDPKD</sequence>